<evidence type="ECO:0000313" key="2">
    <source>
        <dbReference type="EMBL" id="KST70296.1"/>
    </source>
</evidence>
<evidence type="ECO:0000256" key="1">
    <source>
        <dbReference type="SAM" id="Phobius"/>
    </source>
</evidence>
<dbReference type="Proteomes" id="UP000053372">
    <property type="component" value="Unassembled WGS sequence"/>
</dbReference>
<organism evidence="2 3">
    <name type="scientific">Mastigocoleus testarum BC008</name>
    <dbReference type="NCBI Taxonomy" id="371196"/>
    <lineage>
        <taxon>Bacteria</taxon>
        <taxon>Bacillati</taxon>
        <taxon>Cyanobacteriota</taxon>
        <taxon>Cyanophyceae</taxon>
        <taxon>Nostocales</taxon>
        <taxon>Hapalosiphonaceae</taxon>
        <taxon>Mastigocoleus</taxon>
    </lineage>
</organism>
<keyword evidence="1" id="KW-1133">Transmembrane helix</keyword>
<keyword evidence="1" id="KW-0472">Membrane</keyword>
<accession>A0A0V8A0I6</accession>
<dbReference type="PANTHER" id="PTHR37309">
    <property type="entry name" value="SLR0284 PROTEIN"/>
    <property type="match status" value="1"/>
</dbReference>
<proteinExistence type="predicted"/>
<sequence>MRRFLFTWLGTAFALLVTSGILHYINIGFKVDNFMTALLAALVIGIVNAIIRPILRILASPITLLTFGLFTFVINGFTLWLASVLTPSYGFIIEGPIAALLGSIVLSFVCSSINYILRPT</sequence>
<gene>
    <name evidence="2" type="ORF">BC008_44635</name>
</gene>
<evidence type="ECO:0000313" key="3">
    <source>
        <dbReference type="Proteomes" id="UP000053372"/>
    </source>
</evidence>
<dbReference type="PANTHER" id="PTHR37309:SF1">
    <property type="entry name" value="SLR0284 PROTEIN"/>
    <property type="match status" value="1"/>
</dbReference>
<dbReference type="Pfam" id="PF04020">
    <property type="entry name" value="Phage_holin_4_2"/>
    <property type="match status" value="1"/>
</dbReference>
<dbReference type="InterPro" id="IPR007165">
    <property type="entry name" value="Phage_holin_4_2"/>
</dbReference>
<dbReference type="OrthoDB" id="7205479at2"/>
<evidence type="ECO:0008006" key="4">
    <source>
        <dbReference type="Google" id="ProtNLM"/>
    </source>
</evidence>
<feature type="transmembrane region" description="Helical" evidence="1">
    <location>
        <begin position="35"/>
        <end position="55"/>
    </location>
</feature>
<keyword evidence="1" id="KW-0812">Transmembrane</keyword>
<dbReference type="AlphaFoldDB" id="A0A0V8A0I6"/>
<keyword evidence="3" id="KW-1185">Reference proteome</keyword>
<name>A0A0V8A0I6_9CYAN</name>
<feature type="transmembrane region" description="Helical" evidence="1">
    <location>
        <begin position="97"/>
        <end position="117"/>
    </location>
</feature>
<feature type="transmembrane region" description="Helical" evidence="1">
    <location>
        <begin position="62"/>
        <end position="85"/>
    </location>
</feature>
<comment type="caution">
    <text evidence="2">The sequence shown here is derived from an EMBL/GenBank/DDBJ whole genome shotgun (WGS) entry which is preliminary data.</text>
</comment>
<dbReference type="EMBL" id="LMTZ01000001">
    <property type="protein sequence ID" value="KST70296.1"/>
    <property type="molecule type" value="Genomic_DNA"/>
</dbReference>
<protein>
    <recommendedName>
        <fullName evidence="4">Phage holin family protein</fullName>
    </recommendedName>
</protein>
<dbReference type="RefSeq" id="WP_058182910.1">
    <property type="nucleotide sequence ID" value="NZ_LMTZ01000001.1"/>
</dbReference>
<reference evidence="2 3" key="1">
    <citation type="journal article" date="2015" name="Genome Announc.">
        <title>Draft Genome of the Euendolithic (true boring) Cyanobacterium Mastigocoleus testarum strain BC008.</title>
        <authorList>
            <person name="Guida B.S."/>
            <person name="Garcia-Pichel F."/>
        </authorList>
    </citation>
    <scope>NUCLEOTIDE SEQUENCE [LARGE SCALE GENOMIC DNA]</scope>
    <source>
        <strain evidence="2 3">BC008</strain>
    </source>
</reference>